<dbReference type="InterPro" id="IPR052038">
    <property type="entry name" value="Type-VII_TA_antitoxin"/>
</dbReference>
<dbReference type="GO" id="GO:0005524">
    <property type="term" value="F:ATP binding"/>
    <property type="evidence" value="ECO:0007669"/>
    <property type="project" value="UniProtKB-KW"/>
</dbReference>
<dbReference type="Gene3D" id="3.30.460.10">
    <property type="entry name" value="Beta Polymerase, domain 2"/>
    <property type="match status" value="1"/>
</dbReference>
<evidence type="ECO:0000256" key="1">
    <source>
        <dbReference type="ARBA" id="ARBA00001946"/>
    </source>
</evidence>
<dbReference type="EMBL" id="WSLF01000004">
    <property type="protein sequence ID" value="KAE9634972.1"/>
    <property type="molecule type" value="Genomic_DNA"/>
</dbReference>
<keyword evidence="6" id="KW-0067">ATP-binding</keyword>
<feature type="domain" description="Polymerase beta nucleotidyltransferase" evidence="8">
    <location>
        <begin position="20"/>
        <end position="109"/>
    </location>
</feature>
<comment type="cofactor">
    <cofactor evidence="1">
        <name>Mg(2+)</name>
        <dbReference type="ChEBI" id="CHEBI:18420"/>
    </cofactor>
</comment>
<dbReference type="InterPro" id="IPR043519">
    <property type="entry name" value="NT_sf"/>
</dbReference>
<dbReference type="PANTHER" id="PTHR33571">
    <property type="entry name" value="SSL8005 PROTEIN"/>
    <property type="match status" value="1"/>
</dbReference>
<evidence type="ECO:0000256" key="3">
    <source>
        <dbReference type="ARBA" id="ARBA00022695"/>
    </source>
</evidence>
<dbReference type="GO" id="GO:0046872">
    <property type="term" value="F:metal ion binding"/>
    <property type="evidence" value="ECO:0007669"/>
    <property type="project" value="UniProtKB-KW"/>
</dbReference>
<evidence type="ECO:0000256" key="4">
    <source>
        <dbReference type="ARBA" id="ARBA00022723"/>
    </source>
</evidence>
<accession>A0A7C8LF19</accession>
<protein>
    <recommendedName>
        <fullName evidence="8">Polymerase beta nucleotidyltransferase domain-containing protein</fullName>
    </recommendedName>
</protein>
<name>A0A7C8LF19_9FIRM</name>
<proteinExistence type="predicted"/>
<dbReference type="RefSeq" id="WP_158740058.1">
    <property type="nucleotide sequence ID" value="NZ_JAFBEP010000007.1"/>
</dbReference>
<dbReference type="OrthoDB" id="9810452at2"/>
<evidence type="ECO:0000313" key="9">
    <source>
        <dbReference type="EMBL" id="KAE9634972.1"/>
    </source>
</evidence>
<sequence>MTSLPPILTMEEIKKGIAATIEGYEDKIKKITLFGSYARGDANPFSDVDLIVDGKFDSYLDFIEFSEDARTVFMVFYGVEVDIFQEQEVIDNTEFSESIKKEGIVIYER</sequence>
<keyword evidence="7" id="KW-0460">Magnesium</keyword>
<keyword evidence="2" id="KW-0808">Transferase</keyword>
<keyword evidence="4" id="KW-0479">Metal-binding</keyword>
<organism evidence="9 10">
    <name type="scientific">Defluviitalea raffinosedens</name>
    <dbReference type="NCBI Taxonomy" id="1450156"/>
    <lineage>
        <taxon>Bacteria</taxon>
        <taxon>Bacillati</taxon>
        <taxon>Bacillota</taxon>
        <taxon>Clostridia</taxon>
        <taxon>Lachnospirales</taxon>
        <taxon>Defluviitaleaceae</taxon>
        <taxon>Defluviitalea</taxon>
    </lineage>
</organism>
<keyword evidence="5" id="KW-0547">Nucleotide-binding</keyword>
<evidence type="ECO:0000313" key="10">
    <source>
        <dbReference type="Proteomes" id="UP000483018"/>
    </source>
</evidence>
<dbReference type="GO" id="GO:0016779">
    <property type="term" value="F:nucleotidyltransferase activity"/>
    <property type="evidence" value="ECO:0007669"/>
    <property type="project" value="UniProtKB-KW"/>
</dbReference>
<evidence type="ECO:0000256" key="7">
    <source>
        <dbReference type="ARBA" id="ARBA00022842"/>
    </source>
</evidence>
<evidence type="ECO:0000259" key="8">
    <source>
        <dbReference type="Pfam" id="PF18765"/>
    </source>
</evidence>
<reference evidence="9 10" key="1">
    <citation type="submission" date="2019-12" db="EMBL/GenBank/DDBJ databases">
        <title>Defluviitalea raffinosedens, isolated from a biogas fermenter, genome sequencing and characterization.</title>
        <authorList>
            <person name="Rettenmaier R."/>
            <person name="Schneider M."/>
            <person name="Neuhaus K."/>
            <person name="Liebl W."/>
            <person name="Zverlov V."/>
        </authorList>
    </citation>
    <scope>NUCLEOTIDE SEQUENCE [LARGE SCALE GENOMIC DNA]</scope>
    <source>
        <strain evidence="9 10">249c-K6</strain>
    </source>
</reference>
<evidence type="ECO:0000256" key="6">
    <source>
        <dbReference type="ARBA" id="ARBA00022840"/>
    </source>
</evidence>
<dbReference type="SUPFAM" id="SSF81301">
    <property type="entry name" value="Nucleotidyltransferase"/>
    <property type="match status" value="1"/>
</dbReference>
<dbReference type="AlphaFoldDB" id="A0A7C8LF19"/>
<dbReference type="Proteomes" id="UP000483018">
    <property type="component" value="Unassembled WGS sequence"/>
</dbReference>
<dbReference type="InterPro" id="IPR041633">
    <property type="entry name" value="Polbeta"/>
</dbReference>
<dbReference type="Pfam" id="PF18765">
    <property type="entry name" value="Polbeta"/>
    <property type="match status" value="1"/>
</dbReference>
<dbReference type="PANTHER" id="PTHR33571:SF14">
    <property type="entry name" value="PROTEIN ADENYLYLTRANSFERASE MJ0435-RELATED"/>
    <property type="match status" value="1"/>
</dbReference>
<evidence type="ECO:0000256" key="5">
    <source>
        <dbReference type="ARBA" id="ARBA00022741"/>
    </source>
</evidence>
<keyword evidence="3" id="KW-0548">Nucleotidyltransferase</keyword>
<comment type="caution">
    <text evidence="9">The sequence shown here is derived from an EMBL/GenBank/DDBJ whole genome shotgun (WGS) entry which is preliminary data.</text>
</comment>
<keyword evidence="10" id="KW-1185">Reference proteome</keyword>
<evidence type="ECO:0000256" key="2">
    <source>
        <dbReference type="ARBA" id="ARBA00022679"/>
    </source>
</evidence>
<dbReference type="CDD" id="cd05403">
    <property type="entry name" value="NT_KNTase_like"/>
    <property type="match status" value="1"/>
</dbReference>
<gene>
    <name evidence="9" type="ORF">GND95_06575</name>
</gene>